<reference evidence="9 10" key="1">
    <citation type="journal article" date="2019" name="Sci. Rep.">
        <title>Orb-weaving spider Araneus ventricosus genome elucidates the spidroin gene catalogue.</title>
        <authorList>
            <person name="Kono N."/>
            <person name="Nakamura H."/>
            <person name="Ohtoshi R."/>
            <person name="Moran D.A.P."/>
            <person name="Shinohara A."/>
            <person name="Yoshida Y."/>
            <person name="Fujiwara M."/>
            <person name="Mori M."/>
            <person name="Tomita M."/>
            <person name="Arakawa K."/>
        </authorList>
    </citation>
    <scope>NUCLEOTIDE SEQUENCE [LARGE SCALE GENOMIC DNA]</scope>
</reference>
<comment type="similarity">
    <text evidence="2">Belongs to the RNase H family.</text>
</comment>
<name>A0A4Y2UAW2_ARAVE</name>
<dbReference type="Gene3D" id="3.30.420.10">
    <property type="entry name" value="Ribonuclease H-like superfamily/Ribonuclease H"/>
    <property type="match status" value="1"/>
</dbReference>
<evidence type="ECO:0000313" key="9">
    <source>
        <dbReference type="EMBL" id="GBO09224.1"/>
    </source>
</evidence>
<dbReference type="SUPFAM" id="SSF53098">
    <property type="entry name" value="Ribonuclease H-like"/>
    <property type="match status" value="1"/>
</dbReference>
<sequence>MTEIETTREIKKLKITKYLENQRSIDYEIKLRPWEKIKIKWEYFQNMTEDHHIFTDGSKIGNRVGAAFVHYANKQEITKSQYRLADHSTVYMAEVFAIRKAIDYILDHELNHIKIVSDSRSALMTVEYLSDNSEFIWQIKKRLKDREDIKLMWVRAHKGEMGNERADLLAKEASNGDLIDVQFTYSKVQIRNINSKKLTENWQCRWMQFKNGKWTRLIYPEINMTRLSADYYYNQIITRHGVFGAFQNRMFGKDCKCQCGEDETIKHVLMECTVWAQQRGKLPKSWLVKEIHELVHLPGFKTYAVNIVKSLFDSRSANWIDWLVCGVFFF</sequence>
<evidence type="ECO:0000256" key="3">
    <source>
        <dbReference type="ARBA" id="ARBA00012180"/>
    </source>
</evidence>
<dbReference type="InterPro" id="IPR050092">
    <property type="entry name" value="RNase_H"/>
</dbReference>
<dbReference type="EC" id="3.1.26.4" evidence="3"/>
<evidence type="ECO:0000313" key="10">
    <source>
        <dbReference type="Proteomes" id="UP000499080"/>
    </source>
</evidence>
<dbReference type="InterPro" id="IPR002156">
    <property type="entry name" value="RNaseH_domain"/>
</dbReference>
<dbReference type="InterPro" id="IPR036397">
    <property type="entry name" value="RNaseH_sf"/>
</dbReference>
<protein>
    <recommendedName>
        <fullName evidence="3">ribonuclease H</fullName>
        <ecNumber evidence="3">3.1.26.4</ecNumber>
    </recommendedName>
</protein>
<evidence type="ECO:0000256" key="4">
    <source>
        <dbReference type="ARBA" id="ARBA00022722"/>
    </source>
</evidence>
<dbReference type="Pfam" id="PF00075">
    <property type="entry name" value="RNase_H"/>
    <property type="match status" value="1"/>
</dbReference>
<gene>
    <name evidence="9" type="ORF">AVEN_214252_1</name>
</gene>
<dbReference type="GO" id="GO:0046872">
    <property type="term" value="F:metal ion binding"/>
    <property type="evidence" value="ECO:0007669"/>
    <property type="project" value="UniProtKB-KW"/>
</dbReference>
<dbReference type="GO" id="GO:0004523">
    <property type="term" value="F:RNA-DNA hybrid ribonuclease activity"/>
    <property type="evidence" value="ECO:0007669"/>
    <property type="project" value="UniProtKB-EC"/>
</dbReference>
<evidence type="ECO:0000256" key="2">
    <source>
        <dbReference type="ARBA" id="ARBA00005300"/>
    </source>
</evidence>
<evidence type="ECO:0000256" key="5">
    <source>
        <dbReference type="ARBA" id="ARBA00022723"/>
    </source>
</evidence>
<dbReference type="PANTHER" id="PTHR10642">
    <property type="entry name" value="RIBONUCLEASE H1"/>
    <property type="match status" value="1"/>
</dbReference>
<keyword evidence="10" id="KW-1185">Reference proteome</keyword>
<dbReference type="EMBL" id="BGPR01034735">
    <property type="protein sequence ID" value="GBO09224.1"/>
    <property type="molecule type" value="Genomic_DNA"/>
</dbReference>
<evidence type="ECO:0000256" key="1">
    <source>
        <dbReference type="ARBA" id="ARBA00000077"/>
    </source>
</evidence>
<organism evidence="9 10">
    <name type="scientific">Araneus ventricosus</name>
    <name type="common">Orbweaver spider</name>
    <name type="synonym">Epeira ventricosa</name>
    <dbReference type="NCBI Taxonomy" id="182803"/>
    <lineage>
        <taxon>Eukaryota</taxon>
        <taxon>Metazoa</taxon>
        <taxon>Ecdysozoa</taxon>
        <taxon>Arthropoda</taxon>
        <taxon>Chelicerata</taxon>
        <taxon>Arachnida</taxon>
        <taxon>Araneae</taxon>
        <taxon>Araneomorphae</taxon>
        <taxon>Entelegynae</taxon>
        <taxon>Araneoidea</taxon>
        <taxon>Araneidae</taxon>
        <taxon>Araneus</taxon>
    </lineage>
</organism>
<dbReference type="InterPro" id="IPR012337">
    <property type="entry name" value="RNaseH-like_sf"/>
</dbReference>
<evidence type="ECO:0000259" key="8">
    <source>
        <dbReference type="PROSITE" id="PS50879"/>
    </source>
</evidence>
<evidence type="ECO:0000256" key="7">
    <source>
        <dbReference type="ARBA" id="ARBA00022801"/>
    </source>
</evidence>
<accession>A0A4Y2UAW2</accession>
<dbReference type="GO" id="GO:0003676">
    <property type="term" value="F:nucleic acid binding"/>
    <property type="evidence" value="ECO:0007669"/>
    <property type="project" value="InterPro"/>
</dbReference>
<dbReference type="AlphaFoldDB" id="A0A4Y2UAW2"/>
<dbReference type="GO" id="GO:0043137">
    <property type="term" value="P:DNA replication, removal of RNA primer"/>
    <property type="evidence" value="ECO:0007669"/>
    <property type="project" value="TreeGrafter"/>
</dbReference>
<comment type="catalytic activity">
    <reaction evidence="1">
        <text>Endonucleolytic cleavage to 5'-phosphomonoester.</text>
        <dbReference type="EC" id="3.1.26.4"/>
    </reaction>
</comment>
<dbReference type="PROSITE" id="PS50879">
    <property type="entry name" value="RNASE_H_1"/>
    <property type="match status" value="1"/>
</dbReference>
<keyword evidence="6" id="KW-0255">Endonuclease</keyword>
<dbReference type="OrthoDB" id="407198at2759"/>
<comment type="caution">
    <text evidence="9">The sequence shown here is derived from an EMBL/GenBank/DDBJ whole genome shotgun (WGS) entry which is preliminary data.</text>
</comment>
<keyword evidence="4" id="KW-0540">Nuclease</keyword>
<proteinExistence type="inferred from homology"/>
<feature type="domain" description="RNase H type-1" evidence="8">
    <location>
        <begin position="47"/>
        <end position="175"/>
    </location>
</feature>
<dbReference type="CDD" id="cd09276">
    <property type="entry name" value="Rnase_HI_RT_non_LTR"/>
    <property type="match status" value="1"/>
</dbReference>
<dbReference type="PANTHER" id="PTHR10642:SF26">
    <property type="entry name" value="RIBONUCLEASE H1"/>
    <property type="match status" value="1"/>
</dbReference>
<keyword evidence="5" id="KW-0479">Metal-binding</keyword>
<keyword evidence="7" id="KW-0378">Hydrolase</keyword>
<dbReference type="Proteomes" id="UP000499080">
    <property type="component" value="Unassembled WGS sequence"/>
</dbReference>
<evidence type="ECO:0000256" key="6">
    <source>
        <dbReference type="ARBA" id="ARBA00022759"/>
    </source>
</evidence>